<reference evidence="1 2" key="1">
    <citation type="submission" date="2017-08" db="EMBL/GenBank/DDBJ databases">
        <title>Infants hospitalized years apart are colonized by the same room-sourced microbial strains.</title>
        <authorList>
            <person name="Brooks B."/>
            <person name="Olm M.R."/>
            <person name="Firek B.A."/>
            <person name="Baker R."/>
            <person name="Thomas B.C."/>
            <person name="Morowitz M.J."/>
            <person name="Banfield J.F."/>
        </authorList>
    </citation>
    <scope>NUCLEOTIDE SEQUENCE [LARGE SCALE GENOMIC DNA]</scope>
    <source>
        <strain evidence="1">S2_006_000_R2_64</strain>
    </source>
</reference>
<comment type="caution">
    <text evidence="1">The sequence shown here is derived from an EMBL/GenBank/DDBJ whole genome shotgun (WGS) entry which is preliminary data.</text>
</comment>
<accession>A0A2W5H8T1</accession>
<protein>
    <submittedName>
        <fullName evidence="1">Uncharacterized protein</fullName>
    </submittedName>
</protein>
<organism evidence="1 2">
    <name type="scientific">Micavibrio aeruginosavorus</name>
    <dbReference type="NCBI Taxonomy" id="349221"/>
    <lineage>
        <taxon>Bacteria</taxon>
        <taxon>Pseudomonadati</taxon>
        <taxon>Bdellovibrionota</taxon>
        <taxon>Bdellovibrionia</taxon>
        <taxon>Bdellovibrionales</taxon>
        <taxon>Pseudobdellovibrionaceae</taxon>
        <taxon>Micavibrio</taxon>
    </lineage>
</organism>
<name>A0A2W5H8T1_9BACT</name>
<evidence type="ECO:0000313" key="2">
    <source>
        <dbReference type="Proteomes" id="UP000249739"/>
    </source>
</evidence>
<dbReference type="Proteomes" id="UP000249739">
    <property type="component" value="Unassembled WGS sequence"/>
</dbReference>
<gene>
    <name evidence="1" type="ORF">DI586_09880</name>
</gene>
<evidence type="ECO:0000313" key="1">
    <source>
        <dbReference type="EMBL" id="PZP54456.1"/>
    </source>
</evidence>
<dbReference type="EMBL" id="QFOT01000137">
    <property type="protein sequence ID" value="PZP54456.1"/>
    <property type="molecule type" value="Genomic_DNA"/>
</dbReference>
<proteinExistence type="predicted"/>
<sequence length="132" mass="14639">MSKLSIYFEPLHEDPVVDAATHRGFVSMNSPDILVLFDKAAKESTKSDIISSLRGETISQPNIDSSVEAHLIRSGEMTFPALIELFMDKAYDGVPVKTDISGEFRRLKTESAQIEMRHLVLVGPIITQPLLP</sequence>
<dbReference type="AlphaFoldDB" id="A0A2W5H8T1"/>